<dbReference type="AlphaFoldDB" id="A0A1I0S5L2"/>
<proteinExistence type="predicted"/>
<gene>
    <name evidence="1" type="ORF">SAMN04488122_3824</name>
</gene>
<accession>A0A1I0S5L2</accession>
<dbReference type="STRING" id="29529.SAMN04488122_3824"/>
<reference evidence="2" key="1">
    <citation type="submission" date="2016-10" db="EMBL/GenBank/DDBJ databases">
        <authorList>
            <person name="Varghese N."/>
            <person name="Submissions S."/>
        </authorList>
    </citation>
    <scope>NUCLEOTIDE SEQUENCE [LARGE SCALE GENOMIC DNA]</scope>
    <source>
        <strain evidence="2">DSM 3695</strain>
    </source>
</reference>
<dbReference type="RefSeq" id="WP_089897213.1">
    <property type="nucleotide sequence ID" value="NZ_FOJG01000002.1"/>
</dbReference>
<evidence type="ECO:0008006" key="3">
    <source>
        <dbReference type="Google" id="ProtNLM"/>
    </source>
</evidence>
<evidence type="ECO:0000313" key="2">
    <source>
        <dbReference type="Proteomes" id="UP000199310"/>
    </source>
</evidence>
<keyword evidence="2" id="KW-1185">Reference proteome</keyword>
<evidence type="ECO:0000313" key="1">
    <source>
        <dbReference type="EMBL" id="SEW50465.1"/>
    </source>
</evidence>
<organism evidence="1 2">
    <name type="scientific">Chitinophaga arvensicola</name>
    <dbReference type="NCBI Taxonomy" id="29529"/>
    <lineage>
        <taxon>Bacteria</taxon>
        <taxon>Pseudomonadati</taxon>
        <taxon>Bacteroidota</taxon>
        <taxon>Chitinophagia</taxon>
        <taxon>Chitinophagales</taxon>
        <taxon>Chitinophagaceae</taxon>
        <taxon>Chitinophaga</taxon>
    </lineage>
</organism>
<dbReference type="EMBL" id="FOJG01000002">
    <property type="protein sequence ID" value="SEW50465.1"/>
    <property type="molecule type" value="Genomic_DNA"/>
</dbReference>
<sequence>MSNVTIGETPAWKDYEKIGFRVIFIYFLLQALPLDWKFYSYLFTGAAFPLHYEDIFNLANYTTRFSAGPAGYTDWAILLAIAIAGAAVWTYADRQRERTHALTTGNSPSRTYEVAFYWLRVILRYRLALALLAYGFLKLFALQAPYPSLSSLNTPYGDFNRWKLFSLSLGIVPSYELFLGGVEIALALLLLFRKTASIGAFIFLIFCGNIFISNLAYDGGDQVYSLLLISYALVILSFDLQRITRLLILQQPTAATTFKPVFEGVRRNGRWILKTAFLVFFVVVYGVKTGVGAKHDPYQYPTTKGLPAISGLYNVATFVLNGDTLAYSLTDSTRWRNVVFEEWNTISIRTNKPSLIDENNQHLVRKDNAERLYEIEGTNGRHYYSYATDTTQHLLTLQNRHPQLSAETLSLHYSRPDKNSVILTGTTYGKDSIYVVLEKVNKKYLLEEVAKGTGRNRKLKL</sequence>
<dbReference type="OrthoDB" id="102112at2"/>
<protein>
    <recommendedName>
        <fullName evidence="3">DoxX family protein</fullName>
    </recommendedName>
</protein>
<name>A0A1I0S5L2_9BACT</name>
<dbReference type="Proteomes" id="UP000199310">
    <property type="component" value="Unassembled WGS sequence"/>
</dbReference>